<accession>A0A0A9AXB4</accession>
<protein>
    <submittedName>
        <fullName evidence="1">Uncharacterized protein</fullName>
    </submittedName>
</protein>
<reference evidence="1" key="2">
    <citation type="journal article" date="2015" name="Data Brief">
        <title>Shoot transcriptome of the giant reed, Arundo donax.</title>
        <authorList>
            <person name="Barrero R.A."/>
            <person name="Guerrero F.D."/>
            <person name="Moolhuijzen P."/>
            <person name="Goolsby J.A."/>
            <person name="Tidwell J."/>
            <person name="Bellgard S.E."/>
            <person name="Bellgard M.I."/>
        </authorList>
    </citation>
    <scope>NUCLEOTIDE SEQUENCE</scope>
    <source>
        <tissue evidence="1">Shoot tissue taken approximately 20 cm above the soil surface</tissue>
    </source>
</reference>
<organism evidence="1">
    <name type="scientific">Arundo donax</name>
    <name type="common">Giant reed</name>
    <name type="synonym">Donax arundinaceus</name>
    <dbReference type="NCBI Taxonomy" id="35708"/>
    <lineage>
        <taxon>Eukaryota</taxon>
        <taxon>Viridiplantae</taxon>
        <taxon>Streptophyta</taxon>
        <taxon>Embryophyta</taxon>
        <taxon>Tracheophyta</taxon>
        <taxon>Spermatophyta</taxon>
        <taxon>Magnoliopsida</taxon>
        <taxon>Liliopsida</taxon>
        <taxon>Poales</taxon>
        <taxon>Poaceae</taxon>
        <taxon>PACMAD clade</taxon>
        <taxon>Arundinoideae</taxon>
        <taxon>Arundineae</taxon>
        <taxon>Arundo</taxon>
    </lineage>
</organism>
<name>A0A0A9AXB4_ARUDO</name>
<sequence length="48" mass="5591">MNIRDHKYPLASFFSNQLLGGLKPYKYKNLANHYISCHDSNSPFAFNK</sequence>
<proteinExistence type="predicted"/>
<reference evidence="1" key="1">
    <citation type="submission" date="2014-09" db="EMBL/GenBank/DDBJ databases">
        <authorList>
            <person name="Magalhaes I.L.F."/>
            <person name="Oliveira U."/>
            <person name="Santos F.R."/>
            <person name="Vidigal T.H.D.A."/>
            <person name="Brescovit A.D."/>
            <person name="Santos A.J."/>
        </authorList>
    </citation>
    <scope>NUCLEOTIDE SEQUENCE</scope>
    <source>
        <tissue evidence="1">Shoot tissue taken approximately 20 cm above the soil surface</tissue>
    </source>
</reference>
<dbReference type="EMBL" id="GBRH01244345">
    <property type="protein sequence ID" value="JAD53550.1"/>
    <property type="molecule type" value="Transcribed_RNA"/>
</dbReference>
<evidence type="ECO:0000313" key="1">
    <source>
        <dbReference type="EMBL" id="JAD53550.1"/>
    </source>
</evidence>
<dbReference type="AlphaFoldDB" id="A0A0A9AXB4"/>